<comment type="caution">
    <text evidence="1">The sequence shown here is derived from an EMBL/GenBank/DDBJ whole genome shotgun (WGS) entry which is preliminary data.</text>
</comment>
<keyword evidence="2" id="KW-1185">Reference proteome</keyword>
<proteinExistence type="predicted"/>
<name>L8WL77_THACA</name>
<accession>L8WL77</accession>
<organism evidence="1 2">
    <name type="scientific">Thanatephorus cucumeris (strain AG1-IA)</name>
    <name type="common">Rice sheath blight fungus</name>
    <name type="synonym">Rhizoctonia solani</name>
    <dbReference type="NCBI Taxonomy" id="983506"/>
    <lineage>
        <taxon>Eukaryota</taxon>
        <taxon>Fungi</taxon>
        <taxon>Dikarya</taxon>
        <taxon>Basidiomycota</taxon>
        <taxon>Agaricomycotina</taxon>
        <taxon>Agaricomycetes</taxon>
        <taxon>Cantharellales</taxon>
        <taxon>Ceratobasidiaceae</taxon>
        <taxon>Rhizoctonia</taxon>
        <taxon>Rhizoctonia solani AG-1</taxon>
    </lineage>
</organism>
<sequence>MTHVRSRLPVIYPGRSDILRTVSWRTEFRQTPSRLRQYPCRRRCTVWVLAIIRLMAYDKKYMSSIGTR</sequence>
<dbReference type="HOGENOM" id="CLU_2795699_0_0_1"/>
<evidence type="ECO:0000313" key="1">
    <source>
        <dbReference type="EMBL" id="ELU38921.1"/>
    </source>
</evidence>
<evidence type="ECO:0000313" key="2">
    <source>
        <dbReference type="Proteomes" id="UP000011668"/>
    </source>
</evidence>
<dbReference type="EMBL" id="AFRT01001993">
    <property type="protein sequence ID" value="ELU38921.1"/>
    <property type="molecule type" value="Genomic_DNA"/>
</dbReference>
<gene>
    <name evidence="1" type="ORF">AG1IA_07054</name>
</gene>
<dbReference type="Proteomes" id="UP000011668">
    <property type="component" value="Unassembled WGS sequence"/>
</dbReference>
<protein>
    <submittedName>
        <fullName evidence="1">Uncharacterized protein</fullName>
    </submittedName>
</protein>
<reference evidence="1 2" key="1">
    <citation type="journal article" date="2013" name="Nat. Commun.">
        <title>The evolution and pathogenic mechanisms of the rice sheath blight pathogen.</title>
        <authorList>
            <person name="Zheng A."/>
            <person name="Lin R."/>
            <person name="Xu L."/>
            <person name="Qin P."/>
            <person name="Tang C."/>
            <person name="Ai P."/>
            <person name="Zhang D."/>
            <person name="Liu Y."/>
            <person name="Sun Z."/>
            <person name="Feng H."/>
            <person name="Wang Y."/>
            <person name="Chen Y."/>
            <person name="Liang X."/>
            <person name="Fu R."/>
            <person name="Li Q."/>
            <person name="Zhang J."/>
            <person name="Yu X."/>
            <person name="Xie Z."/>
            <person name="Ding L."/>
            <person name="Guan P."/>
            <person name="Tang J."/>
            <person name="Liang Y."/>
            <person name="Wang S."/>
            <person name="Deng Q."/>
            <person name="Li S."/>
            <person name="Zhu J."/>
            <person name="Wang L."/>
            <person name="Liu H."/>
            <person name="Li P."/>
        </authorList>
    </citation>
    <scope>NUCLEOTIDE SEQUENCE [LARGE SCALE GENOMIC DNA]</scope>
    <source>
        <strain evidence="2">AG-1 IA</strain>
    </source>
</reference>
<dbReference type="AlphaFoldDB" id="L8WL77"/>